<evidence type="ECO:0008006" key="4">
    <source>
        <dbReference type="Google" id="ProtNLM"/>
    </source>
</evidence>
<gene>
    <name evidence="2" type="ORF">L207DRAFT_416497</name>
</gene>
<protein>
    <recommendedName>
        <fullName evidence="4">VWFA domain-containing protein</fullName>
    </recommendedName>
</protein>
<feature type="region of interest" description="Disordered" evidence="1">
    <location>
        <begin position="161"/>
        <end position="205"/>
    </location>
</feature>
<dbReference type="STRING" id="1149755.A0A2J6SAR9"/>
<feature type="compositionally biased region" description="Polar residues" evidence="1">
    <location>
        <begin position="176"/>
        <end position="194"/>
    </location>
</feature>
<feature type="compositionally biased region" description="Basic residues" evidence="1">
    <location>
        <begin position="195"/>
        <end position="205"/>
    </location>
</feature>
<name>A0A2J6SAR9_HYAVF</name>
<dbReference type="Proteomes" id="UP000235786">
    <property type="component" value="Unassembled WGS sequence"/>
</dbReference>
<sequence length="205" mass="23520">LDKDGLDLIYTIGSKHNLQEVKGWAIQKTFKSSMQHAGSEIDYRYKTNMKETLEKIFDSYTDTSKKMTLIVLTDGLWEGCVNSNDVEKLIASFITKLKPRLKKWESRWFSIQFVSFGDNEQALGRLQKLDDNMPIEEDVIDTKPWWHHDVSKLILGSMTAGDDKDEPLSPSPLSRPGTSASFHQLSTPERSPSTGKHHRFSFLRR</sequence>
<accession>A0A2J6SAR9</accession>
<evidence type="ECO:0000313" key="2">
    <source>
        <dbReference type="EMBL" id="PMD47846.1"/>
    </source>
</evidence>
<feature type="non-terminal residue" evidence="2">
    <location>
        <position position="1"/>
    </location>
</feature>
<dbReference type="EMBL" id="KZ613938">
    <property type="protein sequence ID" value="PMD47846.1"/>
    <property type="molecule type" value="Genomic_DNA"/>
</dbReference>
<keyword evidence="3" id="KW-1185">Reference proteome</keyword>
<dbReference type="AlphaFoldDB" id="A0A2J6SAR9"/>
<evidence type="ECO:0000256" key="1">
    <source>
        <dbReference type="SAM" id="MobiDB-lite"/>
    </source>
</evidence>
<reference evidence="2 3" key="1">
    <citation type="submission" date="2016-04" db="EMBL/GenBank/DDBJ databases">
        <title>A degradative enzymes factory behind the ericoid mycorrhizal symbiosis.</title>
        <authorList>
            <consortium name="DOE Joint Genome Institute"/>
            <person name="Martino E."/>
            <person name="Morin E."/>
            <person name="Grelet G."/>
            <person name="Kuo A."/>
            <person name="Kohler A."/>
            <person name="Daghino S."/>
            <person name="Barry K."/>
            <person name="Choi C."/>
            <person name="Cichocki N."/>
            <person name="Clum A."/>
            <person name="Copeland A."/>
            <person name="Hainaut M."/>
            <person name="Haridas S."/>
            <person name="Labutti K."/>
            <person name="Lindquist E."/>
            <person name="Lipzen A."/>
            <person name="Khouja H.-R."/>
            <person name="Murat C."/>
            <person name="Ohm R."/>
            <person name="Olson A."/>
            <person name="Spatafora J."/>
            <person name="Veneault-Fourrey C."/>
            <person name="Henrissat B."/>
            <person name="Grigoriev I."/>
            <person name="Martin F."/>
            <person name="Perotto S."/>
        </authorList>
    </citation>
    <scope>NUCLEOTIDE SEQUENCE [LARGE SCALE GENOMIC DNA]</scope>
    <source>
        <strain evidence="2 3">F</strain>
    </source>
</reference>
<organism evidence="2 3">
    <name type="scientific">Hyaloscypha variabilis (strain UAMH 11265 / GT02V1 / F)</name>
    <name type="common">Meliniomyces variabilis</name>
    <dbReference type="NCBI Taxonomy" id="1149755"/>
    <lineage>
        <taxon>Eukaryota</taxon>
        <taxon>Fungi</taxon>
        <taxon>Dikarya</taxon>
        <taxon>Ascomycota</taxon>
        <taxon>Pezizomycotina</taxon>
        <taxon>Leotiomycetes</taxon>
        <taxon>Helotiales</taxon>
        <taxon>Hyaloscyphaceae</taxon>
        <taxon>Hyaloscypha</taxon>
        <taxon>Hyaloscypha variabilis</taxon>
    </lineage>
</organism>
<proteinExistence type="predicted"/>
<dbReference type="OrthoDB" id="9992527at2759"/>
<evidence type="ECO:0000313" key="3">
    <source>
        <dbReference type="Proteomes" id="UP000235786"/>
    </source>
</evidence>